<name>A0A2P2P3N1_RHIMU</name>
<evidence type="ECO:0000313" key="2">
    <source>
        <dbReference type="EMBL" id="MBX49365.1"/>
    </source>
</evidence>
<dbReference type="EMBL" id="GGEC01068881">
    <property type="protein sequence ID" value="MBX49365.1"/>
    <property type="molecule type" value="Transcribed_RNA"/>
</dbReference>
<accession>A0A2P2P3N1</accession>
<proteinExistence type="predicted"/>
<sequence>MLLICVRFSIVVASHGFSLFFFFGYLYVILSFFICV</sequence>
<keyword evidence="1" id="KW-0812">Transmembrane</keyword>
<dbReference type="AlphaFoldDB" id="A0A2P2P3N1"/>
<organism evidence="2">
    <name type="scientific">Rhizophora mucronata</name>
    <name type="common">Asiatic mangrove</name>
    <dbReference type="NCBI Taxonomy" id="61149"/>
    <lineage>
        <taxon>Eukaryota</taxon>
        <taxon>Viridiplantae</taxon>
        <taxon>Streptophyta</taxon>
        <taxon>Embryophyta</taxon>
        <taxon>Tracheophyta</taxon>
        <taxon>Spermatophyta</taxon>
        <taxon>Magnoliopsida</taxon>
        <taxon>eudicotyledons</taxon>
        <taxon>Gunneridae</taxon>
        <taxon>Pentapetalae</taxon>
        <taxon>rosids</taxon>
        <taxon>fabids</taxon>
        <taxon>Malpighiales</taxon>
        <taxon>Rhizophoraceae</taxon>
        <taxon>Rhizophora</taxon>
    </lineage>
</organism>
<keyword evidence="1" id="KW-0472">Membrane</keyword>
<keyword evidence="1" id="KW-1133">Transmembrane helix</keyword>
<evidence type="ECO:0000256" key="1">
    <source>
        <dbReference type="SAM" id="Phobius"/>
    </source>
</evidence>
<protein>
    <submittedName>
        <fullName evidence="2">Uncharacterized protein</fullName>
    </submittedName>
</protein>
<feature type="transmembrane region" description="Helical" evidence="1">
    <location>
        <begin position="12"/>
        <end position="34"/>
    </location>
</feature>
<reference evidence="2" key="1">
    <citation type="submission" date="2018-02" db="EMBL/GenBank/DDBJ databases">
        <title>Rhizophora mucronata_Transcriptome.</title>
        <authorList>
            <person name="Meera S.P."/>
            <person name="Sreeshan A."/>
            <person name="Augustine A."/>
        </authorList>
    </citation>
    <scope>NUCLEOTIDE SEQUENCE</scope>
    <source>
        <tissue evidence="2">Leaf</tissue>
    </source>
</reference>